<proteinExistence type="predicted"/>
<gene>
    <name evidence="3" type="ORF">HPB51_016116</name>
</gene>
<protein>
    <recommendedName>
        <fullName evidence="2">EB domain-containing protein</fullName>
    </recommendedName>
</protein>
<dbReference type="AlphaFoldDB" id="A0A9J6DW57"/>
<dbReference type="InterPro" id="IPR006149">
    <property type="entry name" value="EB_dom"/>
</dbReference>
<evidence type="ECO:0000259" key="2">
    <source>
        <dbReference type="Pfam" id="PF01683"/>
    </source>
</evidence>
<dbReference type="EMBL" id="JABSTU010000007">
    <property type="protein sequence ID" value="KAH8026106.1"/>
    <property type="molecule type" value="Genomic_DNA"/>
</dbReference>
<keyword evidence="4" id="KW-1185">Reference proteome</keyword>
<evidence type="ECO:0000313" key="4">
    <source>
        <dbReference type="Proteomes" id="UP000821866"/>
    </source>
</evidence>
<comment type="caution">
    <text evidence="3">The sequence shown here is derived from an EMBL/GenBank/DDBJ whole genome shotgun (WGS) entry which is preliminary data.</text>
</comment>
<reference evidence="3" key="1">
    <citation type="journal article" date="2020" name="Cell">
        <title>Large-Scale Comparative Analyses of Tick Genomes Elucidate Their Genetic Diversity and Vector Capacities.</title>
        <authorList>
            <consortium name="Tick Genome and Microbiome Consortium (TIGMIC)"/>
            <person name="Jia N."/>
            <person name="Wang J."/>
            <person name="Shi W."/>
            <person name="Du L."/>
            <person name="Sun Y."/>
            <person name="Zhan W."/>
            <person name="Jiang J.F."/>
            <person name="Wang Q."/>
            <person name="Zhang B."/>
            <person name="Ji P."/>
            <person name="Bell-Sakyi L."/>
            <person name="Cui X.M."/>
            <person name="Yuan T.T."/>
            <person name="Jiang B.G."/>
            <person name="Yang W.F."/>
            <person name="Lam T.T."/>
            <person name="Chang Q.C."/>
            <person name="Ding S.J."/>
            <person name="Wang X.J."/>
            <person name="Zhu J.G."/>
            <person name="Ruan X.D."/>
            <person name="Zhao L."/>
            <person name="Wei J.T."/>
            <person name="Ye R.Z."/>
            <person name="Que T.C."/>
            <person name="Du C.H."/>
            <person name="Zhou Y.H."/>
            <person name="Cheng J.X."/>
            <person name="Dai P.F."/>
            <person name="Guo W.B."/>
            <person name="Han X.H."/>
            <person name="Huang E.J."/>
            <person name="Li L.F."/>
            <person name="Wei W."/>
            <person name="Gao Y.C."/>
            <person name="Liu J.Z."/>
            <person name="Shao H.Z."/>
            <person name="Wang X."/>
            <person name="Wang C.C."/>
            <person name="Yang T.C."/>
            <person name="Huo Q.B."/>
            <person name="Li W."/>
            <person name="Chen H.Y."/>
            <person name="Chen S.E."/>
            <person name="Zhou L.G."/>
            <person name="Ni X.B."/>
            <person name="Tian J.H."/>
            <person name="Sheng Y."/>
            <person name="Liu T."/>
            <person name="Pan Y.S."/>
            <person name="Xia L.Y."/>
            <person name="Li J."/>
            <person name="Zhao F."/>
            <person name="Cao W.C."/>
        </authorList>
    </citation>
    <scope>NUCLEOTIDE SEQUENCE</scope>
    <source>
        <strain evidence="3">Rmic-2018</strain>
    </source>
</reference>
<feature type="region of interest" description="Disordered" evidence="1">
    <location>
        <begin position="239"/>
        <end position="271"/>
    </location>
</feature>
<name>A0A9J6DW57_RHIMP</name>
<reference evidence="3" key="2">
    <citation type="submission" date="2021-09" db="EMBL/GenBank/DDBJ databases">
        <authorList>
            <person name="Jia N."/>
            <person name="Wang J."/>
            <person name="Shi W."/>
            <person name="Du L."/>
            <person name="Sun Y."/>
            <person name="Zhan W."/>
            <person name="Jiang J."/>
            <person name="Wang Q."/>
            <person name="Zhang B."/>
            <person name="Ji P."/>
            <person name="Sakyi L.B."/>
            <person name="Cui X."/>
            <person name="Yuan T."/>
            <person name="Jiang B."/>
            <person name="Yang W."/>
            <person name="Lam T.T.-Y."/>
            <person name="Chang Q."/>
            <person name="Ding S."/>
            <person name="Wang X."/>
            <person name="Zhu J."/>
            <person name="Ruan X."/>
            <person name="Zhao L."/>
            <person name="Wei J."/>
            <person name="Que T."/>
            <person name="Du C."/>
            <person name="Cheng J."/>
            <person name="Dai P."/>
            <person name="Han X."/>
            <person name="Huang E."/>
            <person name="Gao Y."/>
            <person name="Liu J."/>
            <person name="Shao H."/>
            <person name="Ye R."/>
            <person name="Li L."/>
            <person name="Wei W."/>
            <person name="Wang X."/>
            <person name="Wang C."/>
            <person name="Huo Q."/>
            <person name="Li W."/>
            <person name="Guo W."/>
            <person name="Chen H."/>
            <person name="Chen S."/>
            <person name="Zhou L."/>
            <person name="Zhou L."/>
            <person name="Ni X."/>
            <person name="Tian J."/>
            <person name="Zhou Y."/>
            <person name="Sheng Y."/>
            <person name="Liu T."/>
            <person name="Pan Y."/>
            <person name="Xia L."/>
            <person name="Li J."/>
            <person name="Zhao F."/>
            <person name="Cao W."/>
        </authorList>
    </citation>
    <scope>NUCLEOTIDE SEQUENCE</scope>
    <source>
        <strain evidence="3">Rmic-2018</strain>
        <tissue evidence="3">Larvae</tissue>
    </source>
</reference>
<dbReference type="Proteomes" id="UP000821866">
    <property type="component" value="Unassembled WGS sequence"/>
</dbReference>
<evidence type="ECO:0000256" key="1">
    <source>
        <dbReference type="SAM" id="MobiDB-lite"/>
    </source>
</evidence>
<feature type="domain" description="EB" evidence="2">
    <location>
        <begin position="105"/>
        <end position="152"/>
    </location>
</feature>
<dbReference type="Pfam" id="PF01683">
    <property type="entry name" value="EB"/>
    <property type="match status" value="1"/>
</dbReference>
<evidence type="ECO:0000313" key="3">
    <source>
        <dbReference type="EMBL" id="KAH8026106.1"/>
    </source>
</evidence>
<sequence>MQFLISELLTTAAYLLRPEQTNGAFGDVVSPYAYDAATVDIPVSPMTRENTTAKVTTDGQDIAPRGVGLPCAHDSDCIATRGLTCQEWLCACAPVTPVRVEVQGVGTCLSVKALYESCRFHQECSHLNANMRCVDSLCYCPAPFVLRRNGQCLEPREEDGTAANVVVSFSRHFIPRLKRSRGRCPRPNRQVVNVDGPSVSSGFLAGDTGNGAADEGGYAGTLLEGAGEGRNEETLLSIASTNDKAKNGQGPRTHTGRFGAVDCRAHSDTDA</sequence>
<organism evidence="3 4">
    <name type="scientific">Rhipicephalus microplus</name>
    <name type="common">Cattle tick</name>
    <name type="synonym">Boophilus microplus</name>
    <dbReference type="NCBI Taxonomy" id="6941"/>
    <lineage>
        <taxon>Eukaryota</taxon>
        <taxon>Metazoa</taxon>
        <taxon>Ecdysozoa</taxon>
        <taxon>Arthropoda</taxon>
        <taxon>Chelicerata</taxon>
        <taxon>Arachnida</taxon>
        <taxon>Acari</taxon>
        <taxon>Parasitiformes</taxon>
        <taxon>Ixodida</taxon>
        <taxon>Ixodoidea</taxon>
        <taxon>Ixodidae</taxon>
        <taxon>Rhipicephalinae</taxon>
        <taxon>Rhipicephalus</taxon>
        <taxon>Boophilus</taxon>
    </lineage>
</organism>
<accession>A0A9J6DW57</accession>